<evidence type="ECO:0000313" key="1">
    <source>
        <dbReference type="EnsemblProtists" id="HpaP802531"/>
    </source>
</evidence>
<reference evidence="1" key="2">
    <citation type="submission" date="2015-06" db="UniProtKB">
        <authorList>
            <consortium name="EnsemblProtists"/>
        </authorList>
    </citation>
    <scope>IDENTIFICATION</scope>
    <source>
        <strain evidence="1">Emoy2</strain>
    </source>
</reference>
<name>M4B8C6_HYAAE</name>
<protein>
    <submittedName>
        <fullName evidence="1">Uncharacterized protein</fullName>
    </submittedName>
</protein>
<dbReference type="Proteomes" id="UP000011713">
    <property type="component" value="Unassembled WGS sequence"/>
</dbReference>
<sequence>MASAVGYSPTKHFGVRIVRLIQSVFIALNYDMYAGVCQHIDQIKCLVCVVITSKTLQFQLAILEGKS</sequence>
<accession>M4B8C6</accession>
<dbReference type="AlphaFoldDB" id="M4B8C6"/>
<dbReference type="VEuPathDB" id="FungiDB:HpaG802531"/>
<dbReference type="InParanoid" id="M4B8C6"/>
<organism evidence="1 2">
    <name type="scientific">Hyaloperonospora arabidopsidis (strain Emoy2)</name>
    <name type="common">Downy mildew agent</name>
    <name type="synonym">Peronospora arabidopsidis</name>
    <dbReference type="NCBI Taxonomy" id="559515"/>
    <lineage>
        <taxon>Eukaryota</taxon>
        <taxon>Sar</taxon>
        <taxon>Stramenopiles</taxon>
        <taxon>Oomycota</taxon>
        <taxon>Peronosporomycetes</taxon>
        <taxon>Peronosporales</taxon>
        <taxon>Peronosporaceae</taxon>
        <taxon>Hyaloperonospora</taxon>
    </lineage>
</organism>
<proteinExistence type="predicted"/>
<keyword evidence="2" id="KW-1185">Reference proteome</keyword>
<dbReference type="EnsemblProtists" id="HpaT802531">
    <property type="protein sequence ID" value="HpaP802531"/>
    <property type="gene ID" value="HpaG802531"/>
</dbReference>
<evidence type="ECO:0000313" key="2">
    <source>
        <dbReference type="Proteomes" id="UP000011713"/>
    </source>
</evidence>
<reference evidence="2" key="1">
    <citation type="journal article" date="2010" name="Science">
        <title>Signatures of adaptation to obligate biotrophy in the Hyaloperonospora arabidopsidis genome.</title>
        <authorList>
            <person name="Baxter L."/>
            <person name="Tripathy S."/>
            <person name="Ishaque N."/>
            <person name="Boot N."/>
            <person name="Cabral A."/>
            <person name="Kemen E."/>
            <person name="Thines M."/>
            <person name="Ah-Fong A."/>
            <person name="Anderson R."/>
            <person name="Badejoko W."/>
            <person name="Bittner-Eddy P."/>
            <person name="Boore J.L."/>
            <person name="Chibucos M.C."/>
            <person name="Coates M."/>
            <person name="Dehal P."/>
            <person name="Delehaunty K."/>
            <person name="Dong S."/>
            <person name="Downton P."/>
            <person name="Dumas B."/>
            <person name="Fabro G."/>
            <person name="Fronick C."/>
            <person name="Fuerstenberg S.I."/>
            <person name="Fulton L."/>
            <person name="Gaulin E."/>
            <person name="Govers F."/>
            <person name="Hughes L."/>
            <person name="Humphray S."/>
            <person name="Jiang R.H."/>
            <person name="Judelson H."/>
            <person name="Kamoun S."/>
            <person name="Kyung K."/>
            <person name="Meijer H."/>
            <person name="Minx P."/>
            <person name="Morris P."/>
            <person name="Nelson J."/>
            <person name="Phuntumart V."/>
            <person name="Qutob D."/>
            <person name="Rehmany A."/>
            <person name="Rougon-Cardoso A."/>
            <person name="Ryden P."/>
            <person name="Torto-Alalibo T."/>
            <person name="Studholme D."/>
            <person name="Wang Y."/>
            <person name="Win J."/>
            <person name="Wood J."/>
            <person name="Clifton S.W."/>
            <person name="Rogers J."/>
            <person name="Van den Ackerveken G."/>
            <person name="Jones J.D."/>
            <person name="McDowell J.M."/>
            <person name="Beynon J."/>
            <person name="Tyler B.M."/>
        </authorList>
    </citation>
    <scope>NUCLEOTIDE SEQUENCE [LARGE SCALE GENOMIC DNA]</scope>
    <source>
        <strain evidence="2">Emoy2</strain>
    </source>
</reference>
<dbReference type="HOGENOM" id="CLU_2817888_0_0_1"/>
<dbReference type="EMBL" id="JH597957">
    <property type="status" value="NOT_ANNOTATED_CDS"/>
    <property type="molecule type" value="Genomic_DNA"/>
</dbReference>